<dbReference type="Pfam" id="PF00092">
    <property type="entry name" value="VWA"/>
    <property type="match status" value="1"/>
</dbReference>
<dbReference type="PROSITE" id="PS50234">
    <property type="entry name" value="VWFA"/>
    <property type="match status" value="1"/>
</dbReference>
<reference evidence="1" key="1">
    <citation type="submission" date="2020-04" db="EMBL/GenBank/DDBJ databases">
        <authorList>
            <person name="Alioto T."/>
            <person name="Alioto T."/>
            <person name="Gomez Garrido J."/>
        </authorList>
    </citation>
    <scope>NUCLEOTIDE SEQUENCE</scope>
    <source>
        <strain evidence="1">A484AB</strain>
    </source>
</reference>
<keyword evidence="2" id="KW-1185">Reference proteome</keyword>
<dbReference type="PANTHER" id="PTHR24020">
    <property type="entry name" value="COLLAGEN ALPHA"/>
    <property type="match status" value="1"/>
</dbReference>
<dbReference type="EMBL" id="CACRXK020000834">
    <property type="protein sequence ID" value="CAB3985153.1"/>
    <property type="molecule type" value="Genomic_DNA"/>
</dbReference>
<sequence>MSYIMSTSLLLCLVVILANLPRHKTIKPFWRNQKSKPKPTLLPSIEKDPEFYRKLREEIPPKNETAKKFIKNFLRIRHRGKRSSHIEDVVIVMDGSGSIGLCEFNNGKKALKALMQYKQPGIDAKYAMVTFASQARRDFNFLPQLDAAAKMSGVKFPRGATNTQAGLAEAFDLFITGSRGFDSREIVLLLTDGHSNKDNNKTVPNAQKLKENGVDVFVVAIGGQHMTGIHEMAHVATFPPENFLFRVEKVGDFFEIVKMAIKEVAPGKYKILNEYKSPCN</sequence>
<dbReference type="SUPFAM" id="SSF53300">
    <property type="entry name" value="vWA-like"/>
    <property type="match status" value="1"/>
</dbReference>
<evidence type="ECO:0000313" key="1">
    <source>
        <dbReference type="EMBL" id="CAB3985153.1"/>
    </source>
</evidence>
<accession>A0A7D9DGR2</accession>
<dbReference type="Gene3D" id="3.40.50.410">
    <property type="entry name" value="von Willebrand factor, type A domain"/>
    <property type="match status" value="1"/>
</dbReference>
<dbReference type="InterPro" id="IPR002035">
    <property type="entry name" value="VWF_A"/>
</dbReference>
<organism evidence="1 2">
    <name type="scientific">Paramuricea clavata</name>
    <name type="common">Red gorgonian</name>
    <name type="synonym">Violescent sea-whip</name>
    <dbReference type="NCBI Taxonomy" id="317549"/>
    <lineage>
        <taxon>Eukaryota</taxon>
        <taxon>Metazoa</taxon>
        <taxon>Cnidaria</taxon>
        <taxon>Anthozoa</taxon>
        <taxon>Octocorallia</taxon>
        <taxon>Malacalcyonacea</taxon>
        <taxon>Plexauridae</taxon>
        <taxon>Paramuricea</taxon>
    </lineage>
</organism>
<name>A0A7D9DGR2_PARCT</name>
<dbReference type="AlphaFoldDB" id="A0A7D9DGR2"/>
<dbReference type="PRINTS" id="PR00453">
    <property type="entry name" value="VWFADOMAIN"/>
</dbReference>
<dbReference type="InterPro" id="IPR036465">
    <property type="entry name" value="vWFA_dom_sf"/>
</dbReference>
<evidence type="ECO:0000313" key="2">
    <source>
        <dbReference type="Proteomes" id="UP001152795"/>
    </source>
</evidence>
<dbReference type="OrthoDB" id="5317514at2759"/>
<dbReference type="PANTHER" id="PTHR24020:SF20">
    <property type="entry name" value="PH DOMAIN-CONTAINING PROTEIN"/>
    <property type="match status" value="1"/>
</dbReference>
<dbReference type="SMART" id="SM00327">
    <property type="entry name" value="VWA"/>
    <property type="match status" value="1"/>
</dbReference>
<comment type="caution">
    <text evidence="1">The sequence shown here is derived from an EMBL/GenBank/DDBJ whole genome shotgun (WGS) entry which is preliminary data.</text>
</comment>
<gene>
    <name evidence="1" type="ORF">PACLA_8A064269</name>
</gene>
<protein>
    <submittedName>
        <fullName evidence="1">Uncharacterized protein</fullName>
    </submittedName>
</protein>
<dbReference type="InterPro" id="IPR050525">
    <property type="entry name" value="ECM_Assembly_Org"/>
</dbReference>
<proteinExistence type="predicted"/>
<dbReference type="CDD" id="cd01450">
    <property type="entry name" value="vWFA_subfamily_ECM"/>
    <property type="match status" value="1"/>
</dbReference>
<dbReference type="Proteomes" id="UP001152795">
    <property type="component" value="Unassembled WGS sequence"/>
</dbReference>